<dbReference type="KEGG" id="cmg:NC81_00305"/>
<gene>
    <name evidence="5" type="ORF">BD36_00330</name>
</gene>
<dbReference type="PANTHER" id="PTHR43204">
    <property type="entry name" value="ABC TRANSPORTER I FAMILY MEMBER 6, CHLOROPLASTIC"/>
    <property type="match status" value="1"/>
</dbReference>
<feature type="domain" description="ABC transporter" evidence="4">
    <location>
        <begin position="2"/>
        <end position="250"/>
    </location>
</feature>
<dbReference type="AlphaFoldDB" id="A0A069ZXW5"/>
<proteinExistence type="inferred from homology"/>
<dbReference type="GeneID" id="1245586"/>
<keyword evidence="2" id="KW-0547">Nucleotide-binding</keyword>
<dbReference type="SMART" id="SM00382">
    <property type="entry name" value="AAA"/>
    <property type="match status" value="1"/>
</dbReference>
<dbReference type="SUPFAM" id="SSF52540">
    <property type="entry name" value="P-loop containing nucleoside triphosphate hydrolases"/>
    <property type="match status" value="1"/>
</dbReference>
<evidence type="ECO:0000259" key="4">
    <source>
        <dbReference type="PROSITE" id="PS50893"/>
    </source>
</evidence>
<evidence type="ECO:0000313" key="6">
    <source>
        <dbReference type="Proteomes" id="UP000260363"/>
    </source>
</evidence>
<accession>A0A069ZXW5</accession>
<dbReference type="PROSITE" id="PS50893">
    <property type="entry name" value="ABC_TRANSPORTER_2"/>
    <property type="match status" value="1"/>
</dbReference>
<evidence type="ECO:0000256" key="3">
    <source>
        <dbReference type="ARBA" id="ARBA00022840"/>
    </source>
</evidence>
<dbReference type="CDD" id="cd03217">
    <property type="entry name" value="ABC_FeS_Assembly"/>
    <property type="match status" value="1"/>
</dbReference>
<evidence type="ECO:0000256" key="1">
    <source>
        <dbReference type="ARBA" id="ARBA00006216"/>
    </source>
</evidence>
<dbReference type="PATRIC" id="fig|83560.10.peg.57"/>
<comment type="similarity">
    <text evidence="1">Belongs to the ABC transporter superfamily. Ycf16 family.</text>
</comment>
<protein>
    <submittedName>
        <fullName evidence="5">ABC transporter ATP-binding protein</fullName>
    </submittedName>
</protein>
<dbReference type="PANTHER" id="PTHR43204:SF1">
    <property type="entry name" value="ABC TRANSPORTER I FAMILY MEMBER 6, CHLOROPLASTIC"/>
    <property type="match status" value="1"/>
</dbReference>
<dbReference type="InterPro" id="IPR003593">
    <property type="entry name" value="AAA+_ATPase"/>
</dbReference>
<dbReference type="KEGG" id="cmx:DNC_00305"/>
<dbReference type="InterPro" id="IPR027417">
    <property type="entry name" value="P-loop_NTPase"/>
</dbReference>
<keyword evidence="3 5" id="KW-0067">ATP-binding</keyword>
<dbReference type="STRING" id="83560.NC80_00300"/>
<dbReference type="KEGG" id="cmm:NC80_00300"/>
<dbReference type="NCBIfam" id="TIGR01978">
    <property type="entry name" value="sufC"/>
    <property type="match status" value="1"/>
</dbReference>
<dbReference type="GO" id="GO:0016887">
    <property type="term" value="F:ATP hydrolysis activity"/>
    <property type="evidence" value="ECO:0007669"/>
    <property type="project" value="InterPro"/>
</dbReference>
<dbReference type="Pfam" id="PF00005">
    <property type="entry name" value="ABC_tran"/>
    <property type="match status" value="1"/>
</dbReference>
<evidence type="ECO:0000256" key="2">
    <source>
        <dbReference type="ARBA" id="ARBA00022741"/>
    </source>
</evidence>
<sequence>MLHLYDLHVCCEEKKILEGLSLSIRPGELHIIMGPNGAGKSTLAKVLSGDDSVEVASGRMTLSGSDLIEMSPEKRAHAGMFISFQHPPEIPGVNNRLFLKEACNACRKARNQEVLEDSAFNELLASLEETYGFPGFHFFPDRNVNEGFSGGEKKKNELWQMLILEPKMVVLDEPDSGLDVDALKGICSVVQTYRRKHPETAFCIVTHNPRLGDLLHPDHVHILLNGRVVFSGDMHLMEELERKSYQELLDVVTRE</sequence>
<dbReference type="EMBL" id="CP007217">
    <property type="protein sequence ID" value="AJR10161.1"/>
    <property type="molecule type" value="Genomic_DNA"/>
</dbReference>
<dbReference type="OMA" id="MAMLEPK"/>
<dbReference type="RefSeq" id="WP_010229242.1">
    <property type="nucleotide sequence ID" value="NZ_CP007217.1"/>
</dbReference>
<dbReference type="InterPro" id="IPR003439">
    <property type="entry name" value="ABC_transporter-like_ATP-bd"/>
</dbReference>
<name>A0A069ZXW5_CHLMR</name>
<dbReference type="Proteomes" id="UP000260363">
    <property type="component" value="Chromosome"/>
</dbReference>
<dbReference type="Gene3D" id="3.40.50.300">
    <property type="entry name" value="P-loop containing nucleotide triphosphate hydrolases"/>
    <property type="match status" value="1"/>
</dbReference>
<dbReference type="GO" id="GO:0005524">
    <property type="term" value="F:ATP binding"/>
    <property type="evidence" value="ECO:0007669"/>
    <property type="project" value="UniProtKB-KW"/>
</dbReference>
<dbReference type="InterPro" id="IPR010230">
    <property type="entry name" value="FeS-cluster_ATPase_SufC"/>
</dbReference>
<evidence type="ECO:0000313" key="5">
    <source>
        <dbReference type="EMBL" id="AJR10161.1"/>
    </source>
</evidence>
<organism evidence="5 6">
    <name type="scientific">Chlamydia muridarum</name>
    <dbReference type="NCBI Taxonomy" id="83560"/>
    <lineage>
        <taxon>Bacteria</taxon>
        <taxon>Pseudomonadati</taxon>
        <taxon>Chlamydiota</taxon>
        <taxon>Chlamydiia</taxon>
        <taxon>Chlamydiales</taxon>
        <taxon>Chlamydiaceae</taxon>
        <taxon>Chlamydia/Chlamydophila group</taxon>
        <taxon>Chlamydia</taxon>
    </lineage>
</organism>
<reference evidence="5 6" key="1">
    <citation type="submission" date="2014-02" db="EMBL/GenBank/DDBJ databases">
        <authorList>
            <person name="Chen C."/>
            <person name="Conrad T.A."/>
            <person name="Zhou Z."/>
            <person name="Lai Z."/>
            <person name="Zhong G."/>
        </authorList>
    </citation>
    <scope>NUCLEOTIDE SEQUENCE [LARGE SCALE GENOMIC DNA]</scope>
    <source>
        <strain evidence="5 6">Nigg3-28</strain>
    </source>
</reference>